<dbReference type="GO" id="GO:0034028">
    <property type="term" value="F:5-(carboxyamino)imidazole ribonucleotide synthase activity"/>
    <property type="evidence" value="ECO:0007669"/>
    <property type="project" value="UniProtKB-UniRule"/>
</dbReference>
<protein>
    <recommendedName>
        <fullName evidence="4 5">N5-carboxyaminoimidazole ribonucleotide synthase</fullName>
        <shortName evidence="4 5">N5-CAIR synthase</shortName>
        <ecNumber evidence="4 5">6.3.4.18</ecNumber>
    </recommendedName>
    <alternativeName>
        <fullName evidence="4 5">5-(carboxyamino)imidazole ribonucleotide synthetase</fullName>
    </alternativeName>
</protein>
<comment type="subunit">
    <text evidence="4 5">Homodimer.</text>
</comment>
<dbReference type="EMBL" id="BHZE01000016">
    <property type="protein sequence ID" value="GCD78103.1"/>
    <property type="molecule type" value="Genomic_DNA"/>
</dbReference>
<proteinExistence type="inferred from homology"/>
<dbReference type="Pfam" id="PF17769">
    <property type="entry name" value="PurK_C"/>
    <property type="match status" value="1"/>
</dbReference>
<dbReference type="GO" id="GO:0005829">
    <property type="term" value="C:cytosol"/>
    <property type="evidence" value="ECO:0007669"/>
    <property type="project" value="TreeGrafter"/>
</dbReference>
<evidence type="ECO:0000256" key="2">
    <source>
        <dbReference type="ARBA" id="ARBA00022755"/>
    </source>
</evidence>
<dbReference type="EC" id="6.3.4.18" evidence="4 5"/>
<comment type="pathway">
    <text evidence="4 5">Purine metabolism; IMP biosynthesis via de novo pathway; 5-amino-1-(5-phospho-D-ribosyl)imidazole-4-carboxylate from 5-amino-1-(5-phospho-D-ribosyl)imidazole (N5-CAIR route): step 1/2.</text>
</comment>
<keyword evidence="1 4" id="KW-0547">Nucleotide-binding</keyword>
<comment type="similarity">
    <text evidence="4 5">Belongs to the PurK/PurT family.</text>
</comment>
<organism evidence="7 8">
    <name type="scientific">Thermaurantimonas aggregans</name>
    <dbReference type="NCBI Taxonomy" id="2173829"/>
    <lineage>
        <taxon>Bacteria</taxon>
        <taxon>Pseudomonadati</taxon>
        <taxon>Bacteroidota</taxon>
        <taxon>Flavobacteriia</taxon>
        <taxon>Flavobacteriales</taxon>
        <taxon>Schleiferiaceae</taxon>
        <taxon>Thermaurantimonas</taxon>
    </lineage>
</organism>
<dbReference type="GO" id="GO:0004638">
    <property type="term" value="F:phosphoribosylaminoimidazole carboxylase activity"/>
    <property type="evidence" value="ECO:0007669"/>
    <property type="project" value="InterPro"/>
</dbReference>
<dbReference type="Gene3D" id="3.30.470.20">
    <property type="entry name" value="ATP-grasp fold, B domain"/>
    <property type="match status" value="1"/>
</dbReference>
<dbReference type="AlphaFoldDB" id="A0A401XM75"/>
<dbReference type="OrthoDB" id="9804625at2"/>
<accession>A0A401XM75</accession>
<dbReference type="InterPro" id="IPR011761">
    <property type="entry name" value="ATP-grasp"/>
</dbReference>
<dbReference type="GO" id="GO:0046872">
    <property type="term" value="F:metal ion binding"/>
    <property type="evidence" value="ECO:0007669"/>
    <property type="project" value="InterPro"/>
</dbReference>
<keyword evidence="4 5" id="KW-0436">Ligase</keyword>
<dbReference type="PANTHER" id="PTHR11609">
    <property type="entry name" value="PURINE BIOSYNTHESIS PROTEIN 6/7, PUR6/7"/>
    <property type="match status" value="1"/>
</dbReference>
<evidence type="ECO:0000256" key="1">
    <source>
        <dbReference type="ARBA" id="ARBA00022741"/>
    </source>
</evidence>
<feature type="binding site" evidence="4">
    <location>
        <position position="150"/>
    </location>
    <ligand>
        <name>ATP</name>
        <dbReference type="ChEBI" id="CHEBI:30616"/>
    </ligand>
</feature>
<feature type="domain" description="ATP-grasp" evidence="6">
    <location>
        <begin position="112"/>
        <end position="298"/>
    </location>
</feature>
<dbReference type="NCBIfam" id="NF004679">
    <property type="entry name" value="PRK06019.1-5"/>
    <property type="match status" value="1"/>
</dbReference>
<evidence type="ECO:0000256" key="5">
    <source>
        <dbReference type="RuleBase" id="RU361200"/>
    </source>
</evidence>
<dbReference type="Proteomes" id="UP000286715">
    <property type="component" value="Unassembled WGS sequence"/>
</dbReference>
<dbReference type="InterPro" id="IPR016185">
    <property type="entry name" value="PreATP-grasp_dom_sf"/>
</dbReference>
<comment type="function">
    <text evidence="4">Catalyzes the ATP-dependent conversion of 5-aminoimidazole ribonucleotide (AIR) and HCO(3)(-) to N5-carboxyaminoimidazole ribonucleotide (N5-CAIR).</text>
</comment>
<feature type="binding site" evidence="4">
    <location>
        <position position="108"/>
    </location>
    <ligand>
        <name>ATP</name>
        <dbReference type="ChEBI" id="CHEBI:30616"/>
    </ligand>
</feature>
<dbReference type="InterPro" id="IPR003135">
    <property type="entry name" value="ATP-grasp_carboxylate-amine"/>
</dbReference>
<dbReference type="GO" id="GO:0006189">
    <property type="term" value="P:'de novo' IMP biosynthetic process"/>
    <property type="evidence" value="ECO:0007669"/>
    <property type="project" value="UniProtKB-UniRule"/>
</dbReference>
<feature type="binding site" evidence="4">
    <location>
        <position position="189"/>
    </location>
    <ligand>
        <name>ATP</name>
        <dbReference type="ChEBI" id="CHEBI:30616"/>
    </ligand>
</feature>
<dbReference type="InterPro" id="IPR011054">
    <property type="entry name" value="Rudment_hybrid_motif"/>
</dbReference>
<dbReference type="PROSITE" id="PS50975">
    <property type="entry name" value="ATP_GRASP"/>
    <property type="match status" value="1"/>
</dbReference>
<feature type="binding site" evidence="4">
    <location>
        <begin position="181"/>
        <end position="184"/>
    </location>
    <ligand>
        <name>ATP</name>
        <dbReference type="ChEBI" id="CHEBI:30616"/>
    </ligand>
</feature>
<dbReference type="InterPro" id="IPR054350">
    <property type="entry name" value="PurT/PurK_preATP-grasp"/>
</dbReference>
<feature type="binding site" evidence="4">
    <location>
        <begin position="268"/>
        <end position="269"/>
    </location>
    <ligand>
        <name>ATP</name>
        <dbReference type="ChEBI" id="CHEBI:30616"/>
    </ligand>
</feature>
<comment type="function">
    <text evidence="5">Catalyzes the ATP-dependent conversion of 5-aminoimidazole ribonucleotide (AIR) and HCO(3)- to N5-carboxyaminoimidazole ribonucleotide (N5-CAIR).</text>
</comment>
<dbReference type="Pfam" id="PF02222">
    <property type="entry name" value="ATP-grasp"/>
    <property type="match status" value="1"/>
</dbReference>
<comment type="catalytic activity">
    <reaction evidence="4 5">
        <text>5-amino-1-(5-phospho-beta-D-ribosyl)imidazole + hydrogencarbonate + ATP = 5-carboxyamino-1-(5-phospho-D-ribosyl)imidazole + ADP + phosphate + 2 H(+)</text>
        <dbReference type="Rhea" id="RHEA:19317"/>
        <dbReference type="ChEBI" id="CHEBI:15378"/>
        <dbReference type="ChEBI" id="CHEBI:17544"/>
        <dbReference type="ChEBI" id="CHEBI:30616"/>
        <dbReference type="ChEBI" id="CHEBI:43474"/>
        <dbReference type="ChEBI" id="CHEBI:58730"/>
        <dbReference type="ChEBI" id="CHEBI:137981"/>
        <dbReference type="ChEBI" id="CHEBI:456216"/>
        <dbReference type="EC" id="6.3.4.18"/>
    </reaction>
</comment>
<dbReference type="NCBIfam" id="TIGR01161">
    <property type="entry name" value="purK"/>
    <property type="match status" value="1"/>
</dbReference>
<evidence type="ECO:0000313" key="7">
    <source>
        <dbReference type="EMBL" id="GCD78103.1"/>
    </source>
</evidence>
<keyword evidence="3 4" id="KW-0067">ATP-binding</keyword>
<dbReference type="SUPFAM" id="SSF56059">
    <property type="entry name" value="Glutathione synthetase ATP-binding domain-like"/>
    <property type="match status" value="1"/>
</dbReference>
<dbReference type="InterPro" id="IPR005875">
    <property type="entry name" value="PurK"/>
</dbReference>
<evidence type="ECO:0000256" key="3">
    <source>
        <dbReference type="ARBA" id="ARBA00022840"/>
    </source>
</evidence>
<comment type="caution">
    <text evidence="4">Lacks conserved residue(s) required for the propagation of feature annotation.</text>
</comment>
<dbReference type="GO" id="GO:0005524">
    <property type="term" value="F:ATP binding"/>
    <property type="evidence" value="ECO:0007669"/>
    <property type="project" value="UniProtKB-UniRule"/>
</dbReference>
<sequence length="385" mass="43444">MNSYFSTQNKIGILGGGQLGKMLALAAAPWDLYLKVLDPAPDAPCQHYVKEFVFGDFRDYQTVLNFGLDCEVITIEIEDVNTQALYELEKLRKKVYPQPGIIEIFQDKQRQKQFYIKHELPTPYYREFSSKKELLNFLKQSNAQYPLIWKAARGGFDGRGVRKLHSLDEAQQMPDTPCIVEELIDIRAETAVIVHRSASGQIACQPVVQMEFHPMAHFVELVYVPTRLSIDIERQCFELAMKLAGELNLVGTLAVEFFVTTDQRVLINEAAPRVHNSGHLTIEATASSQFEQHLRAITGLPLGDTSLLHPAVMFNLTGHPDHQGPVHYAGAEHVLSMPQTYFHLYGKSTTKPYRKMGHITAIGSDINELLSQIQKIKNTIHVIST</sequence>
<evidence type="ECO:0000313" key="8">
    <source>
        <dbReference type="Proteomes" id="UP000286715"/>
    </source>
</evidence>
<gene>
    <name evidence="4 5 7" type="primary">purK</name>
    <name evidence="7" type="ORF">JCM31826_15850</name>
</gene>
<keyword evidence="8" id="KW-1185">Reference proteome</keyword>
<dbReference type="RefSeq" id="WP_124398165.1">
    <property type="nucleotide sequence ID" value="NZ_BHZE01000016.1"/>
</dbReference>
<dbReference type="Pfam" id="PF22660">
    <property type="entry name" value="RS_preATP-grasp-like"/>
    <property type="match status" value="1"/>
</dbReference>
<dbReference type="SUPFAM" id="SSF51246">
    <property type="entry name" value="Rudiment single hybrid motif"/>
    <property type="match status" value="1"/>
</dbReference>
<dbReference type="SUPFAM" id="SSF52440">
    <property type="entry name" value="PreATP-grasp domain"/>
    <property type="match status" value="1"/>
</dbReference>
<evidence type="ECO:0000259" key="6">
    <source>
        <dbReference type="PROSITE" id="PS50975"/>
    </source>
</evidence>
<evidence type="ECO:0000256" key="4">
    <source>
        <dbReference type="HAMAP-Rule" id="MF_01928"/>
    </source>
</evidence>
<dbReference type="InterPro" id="IPR040686">
    <property type="entry name" value="PurK_C"/>
</dbReference>
<dbReference type="Gene3D" id="3.40.50.20">
    <property type="match status" value="1"/>
</dbReference>
<reference evidence="7 8" key="1">
    <citation type="submission" date="2018-11" db="EMBL/GenBank/DDBJ databases">
        <title>Schleiferia aggregans sp. nov., a moderately thermophilic heterotrophic bacterium isolated from microbial mats at a terrestrial hot spring.</title>
        <authorList>
            <person name="Iino T."/>
            <person name="Ohkuma M."/>
            <person name="Haruta S."/>
        </authorList>
    </citation>
    <scope>NUCLEOTIDE SEQUENCE [LARGE SCALE GENOMIC DNA]</scope>
    <source>
        <strain evidence="7 8">LA</strain>
    </source>
</reference>
<comment type="caution">
    <text evidence="7">The sequence shown here is derived from an EMBL/GenBank/DDBJ whole genome shotgun (WGS) entry which is preliminary data.</text>
</comment>
<dbReference type="UniPathway" id="UPA00074">
    <property type="reaction ID" value="UER00942"/>
</dbReference>
<dbReference type="HAMAP" id="MF_01928">
    <property type="entry name" value="PurK"/>
    <property type="match status" value="1"/>
</dbReference>
<name>A0A401XM75_9FLAO</name>
<dbReference type="PANTHER" id="PTHR11609:SF5">
    <property type="entry name" value="PHOSPHORIBOSYLAMINOIMIDAZOLE CARBOXYLASE"/>
    <property type="match status" value="1"/>
</dbReference>
<dbReference type="Gene3D" id="3.30.1490.20">
    <property type="entry name" value="ATP-grasp fold, A domain"/>
    <property type="match status" value="1"/>
</dbReference>
<keyword evidence="2 4" id="KW-0658">Purine biosynthesis</keyword>
<dbReference type="InterPro" id="IPR013815">
    <property type="entry name" value="ATP_grasp_subdomain_1"/>
</dbReference>